<organism evidence="6 7">
    <name type="scientific">Spongiibacter thalassae</name>
    <dbReference type="NCBI Taxonomy" id="2721624"/>
    <lineage>
        <taxon>Bacteria</taxon>
        <taxon>Pseudomonadati</taxon>
        <taxon>Pseudomonadota</taxon>
        <taxon>Gammaproteobacteria</taxon>
        <taxon>Cellvibrionales</taxon>
        <taxon>Spongiibacteraceae</taxon>
        <taxon>Spongiibacter</taxon>
    </lineage>
</organism>
<dbReference type="InterPro" id="IPR006355">
    <property type="entry name" value="LHPP/HDHD2"/>
</dbReference>
<dbReference type="InterPro" id="IPR036412">
    <property type="entry name" value="HAD-like_sf"/>
</dbReference>
<comment type="caution">
    <text evidence="6">The sequence shown here is derived from an EMBL/GenBank/DDBJ whole genome shotgun (WGS) entry which is preliminary data.</text>
</comment>
<evidence type="ECO:0000256" key="3">
    <source>
        <dbReference type="ARBA" id="ARBA00022723"/>
    </source>
</evidence>
<dbReference type="SUPFAM" id="SSF56784">
    <property type="entry name" value="HAD-like"/>
    <property type="match status" value="1"/>
</dbReference>
<dbReference type="NCBIfam" id="TIGR01458">
    <property type="entry name" value="HAD-SF-IIA-hyp3"/>
    <property type="match status" value="1"/>
</dbReference>
<dbReference type="NCBIfam" id="TIGR01460">
    <property type="entry name" value="HAD-SF-IIA"/>
    <property type="match status" value="1"/>
</dbReference>
<dbReference type="InterPro" id="IPR006357">
    <property type="entry name" value="HAD-SF_hydro_IIA"/>
</dbReference>
<reference evidence="6 7" key="1">
    <citation type="submission" date="2020-04" db="EMBL/GenBank/DDBJ databases">
        <authorList>
            <person name="Yoon J."/>
        </authorList>
    </citation>
    <scope>NUCLEOTIDE SEQUENCE [LARGE SCALE GENOMIC DNA]</scope>
    <source>
        <strain evidence="6 7">KMU-166</strain>
    </source>
</reference>
<dbReference type="PANTHER" id="PTHR19288:SF46">
    <property type="entry name" value="HALOACID DEHALOGENASE-LIKE HYDROLASE DOMAIN-CONTAINING PROTEIN 2"/>
    <property type="match status" value="1"/>
</dbReference>
<evidence type="ECO:0000256" key="1">
    <source>
        <dbReference type="ARBA" id="ARBA00001946"/>
    </source>
</evidence>
<keyword evidence="7" id="KW-1185">Reference proteome</keyword>
<keyword evidence="3" id="KW-0479">Metal-binding</keyword>
<keyword evidence="6" id="KW-0378">Hydrolase</keyword>
<dbReference type="RefSeq" id="WP_168450844.1">
    <property type="nucleotide sequence ID" value="NZ_JAAWWK010000004.1"/>
</dbReference>
<dbReference type="Proteomes" id="UP000765845">
    <property type="component" value="Unassembled WGS sequence"/>
</dbReference>
<evidence type="ECO:0000256" key="2">
    <source>
        <dbReference type="ARBA" id="ARBA00007958"/>
    </source>
</evidence>
<dbReference type="GO" id="GO:0016787">
    <property type="term" value="F:hydrolase activity"/>
    <property type="evidence" value="ECO:0007669"/>
    <property type="project" value="UniProtKB-KW"/>
</dbReference>
<evidence type="ECO:0000313" key="6">
    <source>
        <dbReference type="EMBL" id="NKI18328.1"/>
    </source>
</evidence>
<evidence type="ECO:0000256" key="5">
    <source>
        <dbReference type="ARBA" id="ARBA00039666"/>
    </source>
</evidence>
<sequence length="265" mass="28160">MSSNIEVEEYGDSPISALLLDIGGVLTEDGQALPGAVSALAELATMSLPVRLLTNTSKRTRSEVLAEMLSLGFALRSEQLITAPTAVRHYLLTEQLRPFLICTPALQAEFSDIPQDKPNAVVVFDAAEHFHYRVLDDAFQLLQSGAPLIAVGDNRYYSSGGRRHLDAGPFIRALAYAADVEPTIIGKPAARFFQDVAASLGVDDDGVLMVGDDVLSDVLGAQNAGLRACLVRSGKYRRGDEDMAPSAFCINGIADLPALVSGLAG</sequence>
<dbReference type="Pfam" id="PF13344">
    <property type="entry name" value="Hydrolase_6"/>
    <property type="match status" value="1"/>
</dbReference>
<name>A0ABX1GGQ0_9GAMM</name>
<accession>A0ABX1GGQ0</accession>
<dbReference type="Gene3D" id="3.40.50.1000">
    <property type="entry name" value="HAD superfamily/HAD-like"/>
    <property type="match status" value="2"/>
</dbReference>
<proteinExistence type="inferred from homology"/>
<evidence type="ECO:0000313" key="7">
    <source>
        <dbReference type="Proteomes" id="UP000765845"/>
    </source>
</evidence>
<evidence type="ECO:0000256" key="4">
    <source>
        <dbReference type="ARBA" id="ARBA00022842"/>
    </source>
</evidence>
<protein>
    <recommendedName>
        <fullName evidence="5">Haloacid dehalogenase-like hydrolase domain-containing protein 2</fullName>
    </recommendedName>
</protein>
<comment type="similarity">
    <text evidence="2">Belongs to the HAD-like hydrolase superfamily.</text>
</comment>
<dbReference type="EMBL" id="JAAWWK010000004">
    <property type="protein sequence ID" value="NKI18328.1"/>
    <property type="molecule type" value="Genomic_DNA"/>
</dbReference>
<keyword evidence="4" id="KW-0460">Magnesium</keyword>
<dbReference type="Pfam" id="PF13242">
    <property type="entry name" value="Hydrolase_like"/>
    <property type="match status" value="1"/>
</dbReference>
<gene>
    <name evidence="6" type="ORF">HCU74_13005</name>
</gene>
<dbReference type="InterPro" id="IPR023214">
    <property type="entry name" value="HAD_sf"/>
</dbReference>
<dbReference type="PANTHER" id="PTHR19288">
    <property type="entry name" value="4-NITROPHENYLPHOSPHATASE-RELATED"/>
    <property type="match status" value="1"/>
</dbReference>
<comment type="cofactor">
    <cofactor evidence="1">
        <name>Mg(2+)</name>
        <dbReference type="ChEBI" id="CHEBI:18420"/>
    </cofactor>
</comment>